<accession>A0A1T0ASC3</accession>
<dbReference type="Proteomes" id="UP000190023">
    <property type="component" value="Unassembled WGS sequence"/>
</dbReference>
<sequence>MSNDNLALLAAAAYGEFDKVNNNNDIQKNLTQKVKMSDIQAKQFTDTYEIIAHQPNTSSGYSGTIVRNRETQELFVLHRGTENARDLMQDGILALNGLPYSPQAPASVSLVEFITSGTLAIAIRENPVPVEDILYPSRSCQRLAGGTYHEETLAIAIRENPVPSVKSNSQHLLF</sequence>
<dbReference type="EMBL" id="MUYB01000064">
    <property type="protein sequence ID" value="OOR99125.1"/>
    <property type="molecule type" value="Genomic_DNA"/>
</dbReference>
<dbReference type="InterPro" id="IPR029058">
    <property type="entry name" value="AB_hydrolase_fold"/>
</dbReference>
<reference evidence="1 2" key="1">
    <citation type="submission" date="2017-02" db="EMBL/GenBank/DDBJ databases">
        <title>Draft genome sequence of Haemophilus felis CCUG 31170 type strain.</title>
        <authorList>
            <person name="Engstrom-Jakobsson H."/>
            <person name="Salva-Serra F."/>
            <person name="Thorell K."/>
            <person name="Gonzales-Siles L."/>
            <person name="Karlsson R."/>
            <person name="Boulund F."/>
            <person name="Engstrand L."/>
            <person name="Kristiansson E."/>
            <person name="Moore E."/>
        </authorList>
    </citation>
    <scope>NUCLEOTIDE SEQUENCE [LARGE SCALE GENOMIC DNA]</scope>
    <source>
        <strain evidence="1 2">CCUG 31170</strain>
    </source>
</reference>
<dbReference type="SUPFAM" id="SSF53474">
    <property type="entry name" value="alpha/beta-Hydrolases"/>
    <property type="match status" value="1"/>
</dbReference>
<dbReference type="STRING" id="123822.B0188_11195"/>
<gene>
    <name evidence="1" type="ORF">B0188_11195</name>
</gene>
<comment type="caution">
    <text evidence="1">The sequence shown here is derived from an EMBL/GenBank/DDBJ whole genome shotgun (WGS) entry which is preliminary data.</text>
</comment>
<dbReference type="OrthoDB" id="5690975at2"/>
<dbReference type="Gene3D" id="3.40.50.1820">
    <property type="entry name" value="alpha/beta hydrolase"/>
    <property type="match status" value="1"/>
</dbReference>
<organism evidence="1 2">
    <name type="scientific">[Haemophilus] felis</name>
    <dbReference type="NCBI Taxonomy" id="123822"/>
    <lineage>
        <taxon>Bacteria</taxon>
        <taxon>Pseudomonadati</taxon>
        <taxon>Pseudomonadota</taxon>
        <taxon>Gammaproteobacteria</taxon>
        <taxon>Pasteurellales</taxon>
        <taxon>Pasteurellaceae</taxon>
    </lineage>
</organism>
<proteinExistence type="predicted"/>
<keyword evidence="2" id="KW-1185">Reference proteome</keyword>
<name>A0A1T0ASC3_9PAST</name>
<protein>
    <submittedName>
        <fullName evidence="1">Uncharacterized protein</fullName>
    </submittedName>
</protein>
<evidence type="ECO:0000313" key="1">
    <source>
        <dbReference type="EMBL" id="OOR99125.1"/>
    </source>
</evidence>
<evidence type="ECO:0000313" key="2">
    <source>
        <dbReference type="Proteomes" id="UP000190023"/>
    </source>
</evidence>
<dbReference type="AlphaFoldDB" id="A0A1T0ASC3"/>